<evidence type="ECO:0000256" key="14">
    <source>
        <dbReference type="ARBA" id="ARBA00043094"/>
    </source>
</evidence>
<evidence type="ECO:0000256" key="13">
    <source>
        <dbReference type="ARBA" id="ARBA00042313"/>
    </source>
</evidence>
<dbReference type="RefSeq" id="WP_269578984.1">
    <property type="nucleotide sequence ID" value="NZ_CP114588.1"/>
</dbReference>
<evidence type="ECO:0000313" key="17">
    <source>
        <dbReference type="Proteomes" id="UP001164748"/>
    </source>
</evidence>
<name>A0AA47KKK5_9GAMM</name>
<evidence type="ECO:0000313" key="16">
    <source>
        <dbReference type="EMBL" id="WBA08563.1"/>
    </source>
</evidence>
<keyword evidence="8" id="KW-0067">ATP-binding</keyword>
<dbReference type="GO" id="GO:0000155">
    <property type="term" value="F:phosphorelay sensor kinase activity"/>
    <property type="evidence" value="ECO:0007669"/>
    <property type="project" value="InterPro"/>
</dbReference>
<dbReference type="Gene3D" id="1.10.287.130">
    <property type="match status" value="1"/>
</dbReference>
<dbReference type="Pfam" id="PF00989">
    <property type="entry name" value="PAS"/>
    <property type="match status" value="1"/>
</dbReference>
<dbReference type="EMBL" id="CP114588">
    <property type="protein sequence ID" value="WBA08563.1"/>
    <property type="molecule type" value="Genomic_DNA"/>
</dbReference>
<evidence type="ECO:0000256" key="12">
    <source>
        <dbReference type="ARBA" id="ARBA00039567"/>
    </source>
</evidence>
<keyword evidence="3" id="KW-0597">Phosphoprotein</keyword>
<evidence type="ECO:0000256" key="4">
    <source>
        <dbReference type="ARBA" id="ARBA00022679"/>
    </source>
</evidence>
<dbReference type="InterPro" id="IPR003594">
    <property type="entry name" value="HATPase_dom"/>
</dbReference>
<dbReference type="NCBIfam" id="NF008293">
    <property type="entry name" value="PRK11073.1"/>
    <property type="match status" value="1"/>
</dbReference>
<dbReference type="Proteomes" id="UP001164748">
    <property type="component" value="Chromosome"/>
</dbReference>
<dbReference type="InterPro" id="IPR003661">
    <property type="entry name" value="HisK_dim/P_dom"/>
</dbReference>
<dbReference type="CDD" id="cd00082">
    <property type="entry name" value="HisKA"/>
    <property type="match status" value="1"/>
</dbReference>
<evidence type="ECO:0000256" key="9">
    <source>
        <dbReference type="ARBA" id="ARBA00023012"/>
    </source>
</evidence>
<dbReference type="Pfam" id="PF02518">
    <property type="entry name" value="HATPase_c"/>
    <property type="match status" value="1"/>
</dbReference>
<evidence type="ECO:0000256" key="11">
    <source>
        <dbReference type="ARBA" id="ARBA00037696"/>
    </source>
</evidence>
<dbReference type="AlphaFoldDB" id="A0AA47KKK5"/>
<dbReference type="InterPro" id="IPR013767">
    <property type="entry name" value="PAS_fold"/>
</dbReference>
<evidence type="ECO:0000256" key="7">
    <source>
        <dbReference type="ARBA" id="ARBA00022801"/>
    </source>
</evidence>
<dbReference type="InterPro" id="IPR000014">
    <property type="entry name" value="PAS"/>
</dbReference>
<dbReference type="SUPFAM" id="SSF55874">
    <property type="entry name" value="ATPase domain of HSP90 chaperone/DNA topoisomerase II/histidine kinase"/>
    <property type="match status" value="1"/>
</dbReference>
<keyword evidence="9" id="KW-0902">Two-component regulatory system</keyword>
<dbReference type="SMART" id="SM00387">
    <property type="entry name" value="HATPase_c"/>
    <property type="match status" value="1"/>
</dbReference>
<comment type="catalytic activity">
    <reaction evidence="1">
        <text>ATP + protein L-histidine = ADP + protein N-phospho-L-histidine.</text>
        <dbReference type="EC" id="2.7.13.3"/>
    </reaction>
</comment>
<dbReference type="GO" id="GO:0016787">
    <property type="term" value="F:hydrolase activity"/>
    <property type="evidence" value="ECO:0007669"/>
    <property type="project" value="UniProtKB-KW"/>
</dbReference>
<evidence type="ECO:0000256" key="2">
    <source>
        <dbReference type="ARBA" id="ARBA00012438"/>
    </source>
</evidence>
<sequence length="354" mass="39507">MTPAQLFDHLLTAIIVVDSQWRIQYVNAAAEQLMHQSARRLLTQPLTEQIQHASVDWAQIANTTRAGQSLTDSDVTWVVDGQPQKVQLSASPLFEQADEGRLLLEVNVVSQQQRISKELTQKAQQQAAKELVRGLAHEIKNPLGGLRGAAQLLEKMLPDASLAEYTQIIIEQADRLRNLVDRLLGPQRPGLRQRQNIHVVLEKVRQLISLDNHEGIQIIRDYDPSLPDFEMDPEQLEQAILNVATNAADAISGQPNARLTLRTRTGFQTVIHGERHRVVAQIEIIDNGPGIAPHLQDTLFYPMVTSKADGNGLGLAITHHLIDQHQGKIDVNSWPGHTCFTIQLPIIEKDTSHE</sequence>
<accession>A0AA47KKK5</accession>
<dbReference type="InterPro" id="IPR036097">
    <property type="entry name" value="HisK_dim/P_sf"/>
</dbReference>
<dbReference type="FunFam" id="1.10.287.130:FF:000005">
    <property type="entry name" value="Nitrogen regulation histidine kinase"/>
    <property type="match status" value="1"/>
</dbReference>
<dbReference type="PANTHER" id="PTHR43065:SF16">
    <property type="entry name" value="SENSORY HISTIDINE KINASE_PHOSPHATASE NTRB"/>
    <property type="match status" value="1"/>
</dbReference>
<keyword evidence="4" id="KW-0808">Transferase</keyword>
<evidence type="ECO:0000259" key="15">
    <source>
        <dbReference type="PROSITE" id="PS50109"/>
    </source>
</evidence>
<dbReference type="CDD" id="cd00130">
    <property type="entry name" value="PAS"/>
    <property type="match status" value="1"/>
</dbReference>
<proteinExistence type="predicted"/>
<dbReference type="SUPFAM" id="SSF55785">
    <property type="entry name" value="PYP-like sensor domain (PAS domain)"/>
    <property type="match status" value="1"/>
</dbReference>
<reference evidence="16" key="1">
    <citation type="submission" date="2022-09" db="EMBL/GenBank/DDBJ databases">
        <authorList>
            <person name="Li Z.-J."/>
        </authorList>
    </citation>
    <scope>NUCLEOTIDE SEQUENCE</scope>
    <source>
        <strain evidence="16">TGB11</strain>
    </source>
</reference>
<dbReference type="Gene3D" id="3.30.565.10">
    <property type="entry name" value="Histidine kinase-like ATPase, C-terminal domain"/>
    <property type="match status" value="1"/>
</dbReference>
<keyword evidence="6" id="KW-0418">Kinase</keyword>
<dbReference type="Gene3D" id="3.30.450.20">
    <property type="entry name" value="PAS domain"/>
    <property type="match status" value="1"/>
</dbReference>
<feature type="domain" description="Histidine kinase" evidence="15">
    <location>
        <begin position="134"/>
        <end position="348"/>
    </location>
</feature>
<evidence type="ECO:0000256" key="6">
    <source>
        <dbReference type="ARBA" id="ARBA00022777"/>
    </source>
</evidence>
<dbReference type="SUPFAM" id="SSF47384">
    <property type="entry name" value="Homodimeric domain of signal transducing histidine kinase"/>
    <property type="match status" value="1"/>
</dbReference>
<dbReference type="SMART" id="SM00388">
    <property type="entry name" value="HisKA"/>
    <property type="match status" value="1"/>
</dbReference>
<dbReference type="PRINTS" id="PR00344">
    <property type="entry name" value="BCTRLSENSOR"/>
</dbReference>
<evidence type="ECO:0000256" key="1">
    <source>
        <dbReference type="ARBA" id="ARBA00000085"/>
    </source>
</evidence>
<dbReference type="PANTHER" id="PTHR43065">
    <property type="entry name" value="SENSOR HISTIDINE KINASE"/>
    <property type="match status" value="1"/>
</dbReference>
<keyword evidence="5" id="KW-0547">Nucleotide-binding</keyword>
<dbReference type="InterPro" id="IPR036890">
    <property type="entry name" value="HATPase_C_sf"/>
</dbReference>
<dbReference type="SMART" id="SM00091">
    <property type="entry name" value="PAS"/>
    <property type="match status" value="1"/>
</dbReference>
<dbReference type="InterPro" id="IPR035965">
    <property type="entry name" value="PAS-like_dom_sf"/>
</dbReference>
<dbReference type="Pfam" id="PF00512">
    <property type="entry name" value="HisKA"/>
    <property type="match status" value="1"/>
</dbReference>
<dbReference type="GO" id="GO:0006355">
    <property type="term" value="P:regulation of DNA-templated transcription"/>
    <property type="evidence" value="ECO:0007669"/>
    <property type="project" value="InterPro"/>
</dbReference>
<protein>
    <recommendedName>
        <fullName evidence="12">Sensory histidine kinase/phosphatase NtrB</fullName>
        <ecNumber evidence="2">2.7.13.3</ecNumber>
    </recommendedName>
    <alternativeName>
        <fullName evidence="13">Nitrogen regulation protein NR(II)</fullName>
    </alternativeName>
    <alternativeName>
        <fullName evidence="14">Nitrogen regulator II</fullName>
    </alternativeName>
</protein>
<organism evidence="16 17">
    <name type="scientific">Salinivibrio kushneri</name>
    <dbReference type="NCBI Taxonomy" id="1908198"/>
    <lineage>
        <taxon>Bacteria</taxon>
        <taxon>Pseudomonadati</taxon>
        <taxon>Pseudomonadota</taxon>
        <taxon>Gammaproteobacteria</taxon>
        <taxon>Vibrionales</taxon>
        <taxon>Vibrionaceae</taxon>
        <taxon>Salinivibrio</taxon>
    </lineage>
</organism>
<dbReference type="GO" id="GO:0005524">
    <property type="term" value="F:ATP binding"/>
    <property type="evidence" value="ECO:0007669"/>
    <property type="project" value="UniProtKB-KW"/>
</dbReference>
<dbReference type="EC" id="2.7.13.3" evidence="2"/>
<gene>
    <name evidence="16" type="primary">glnL</name>
    <name evidence="16" type="ORF">N8M53_12355</name>
</gene>
<evidence type="ECO:0000256" key="5">
    <source>
        <dbReference type="ARBA" id="ARBA00022741"/>
    </source>
</evidence>
<keyword evidence="10" id="KW-0535">Nitrogen fixation</keyword>
<dbReference type="InterPro" id="IPR004358">
    <property type="entry name" value="Sig_transdc_His_kin-like_C"/>
</dbReference>
<dbReference type="PROSITE" id="PS50109">
    <property type="entry name" value="HIS_KIN"/>
    <property type="match status" value="1"/>
</dbReference>
<evidence type="ECO:0000256" key="3">
    <source>
        <dbReference type="ARBA" id="ARBA00022553"/>
    </source>
</evidence>
<evidence type="ECO:0000256" key="8">
    <source>
        <dbReference type="ARBA" id="ARBA00022840"/>
    </source>
</evidence>
<evidence type="ECO:0000256" key="10">
    <source>
        <dbReference type="ARBA" id="ARBA00023231"/>
    </source>
</evidence>
<comment type="function">
    <text evidence="11">Member of the two-component regulatory system NtrB/NtrC, which controls expression of the nitrogen-regulated (ntr) genes in response to nitrogen limitation. Under conditions of nitrogen limitation, NtrB autophosphorylates and transfers the phosphoryl group to NtrC. In the presence of nitrogen, acts as a phosphatase that dephosphorylates and inactivates NtrC.</text>
</comment>
<dbReference type="InterPro" id="IPR005467">
    <property type="entry name" value="His_kinase_dom"/>
</dbReference>
<keyword evidence="7" id="KW-0378">Hydrolase</keyword>